<feature type="compositionally biased region" description="Acidic residues" evidence="1">
    <location>
        <begin position="709"/>
        <end position="719"/>
    </location>
</feature>
<keyword evidence="4" id="KW-1185">Reference proteome</keyword>
<feature type="compositionally biased region" description="Low complexity" evidence="1">
    <location>
        <begin position="828"/>
        <end position="842"/>
    </location>
</feature>
<feature type="region of interest" description="Disordered" evidence="1">
    <location>
        <begin position="262"/>
        <end position="300"/>
    </location>
</feature>
<feature type="compositionally biased region" description="Polar residues" evidence="1">
    <location>
        <begin position="807"/>
        <end position="827"/>
    </location>
</feature>
<feature type="transmembrane region" description="Helical" evidence="2">
    <location>
        <begin position="1073"/>
        <end position="1090"/>
    </location>
</feature>
<dbReference type="EMBL" id="KV784354">
    <property type="protein sequence ID" value="OEU20793.1"/>
    <property type="molecule type" value="Genomic_DNA"/>
</dbReference>
<feature type="region of interest" description="Disordered" evidence="1">
    <location>
        <begin position="687"/>
        <end position="899"/>
    </location>
</feature>
<feature type="compositionally biased region" description="Low complexity" evidence="1">
    <location>
        <begin position="1465"/>
        <end position="1475"/>
    </location>
</feature>
<feature type="compositionally biased region" description="Polar residues" evidence="1">
    <location>
        <begin position="327"/>
        <end position="336"/>
    </location>
</feature>
<feature type="compositionally biased region" description="Acidic residues" evidence="1">
    <location>
        <begin position="753"/>
        <end position="772"/>
    </location>
</feature>
<protein>
    <submittedName>
        <fullName evidence="3">Uncharacterized protein</fullName>
    </submittedName>
</protein>
<feature type="compositionally biased region" description="Pro residues" evidence="1">
    <location>
        <begin position="522"/>
        <end position="533"/>
    </location>
</feature>
<feature type="compositionally biased region" description="Polar residues" evidence="1">
    <location>
        <begin position="203"/>
        <end position="214"/>
    </location>
</feature>
<feature type="transmembrane region" description="Helical" evidence="2">
    <location>
        <begin position="1218"/>
        <end position="1243"/>
    </location>
</feature>
<keyword evidence="2" id="KW-0812">Transmembrane</keyword>
<feature type="region of interest" description="Disordered" evidence="1">
    <location>
        <begin position="128"/>
        <end position="232"/>
    </location>
</feature>
<keyword evidence="2" id="KW-0472">Membrane</keyword>
<gene>
    <name evidence="3" type="ORF">FRACYDRAFT_234426</name>
</gene>
<feature type="transmembrane region" description="Helical" evidence="2">
    <location>
        <begin position="1097"/>
        <end position="1119"/>
    </location>
</feature>
<feature type="region of interest" description="Disordered" evidence="1">
    <location>
        <begin position="634"/>
        <end position="655"/>
    </location>
</feature>
<feature type="compositionally biased region" description="Low complexity" evidence="1">
    <location>
        <begin position="877"/>
        <end position="892"/>
    </location>
</feature>
<name>A0A1E7FSH5_9STRA</name>
<feature type="compositionally biased region" description="Basic and acidic residues" evidence="1">
    <location>
        <begin position="788"/>
        <end position="799"/>
    </location>
</feature>
<dbReference type="Proteomes" id="UP000095751">
    <property type="component" value="Unassembled WGS sequence"/>
</dbReference>
<evidence type="ECO:0000313" key="3">
    <source>
        <dbReference type="EMBL" id="OEU20793.1"/>
    </source>
</evidence>
<proteinExistence type="predicted"/>
<evidence type="ECO:0000256" key="2">
    <source>
        <dbReference type="SAM" id="Phobius"/>
    </source>
</evidence>
<dbReference type="OrthoDB" id="48031at2759"/>
<dbReference type="InterPro" id="IPR038665">
    <property type="entry name" value="Voltage-dep_anion_channel_sf"/>
</dbReference>
<feature type="transmembrane region" description="Helical" evidence="2">
    <location>
        <begin position="1139"/>
        <end position="1166"/>
    </location>
</feature>
<dbReference type="InParanoid" id="A0A1E7FSH5"/>
<feature type="compositionally biased region" description="Polar residues" evidence="1">
    <location>
        <begin position="596"/>
        <end position="617"/>
    </location>
</feature>
<feature type="compositionally biased region" description="Low complexity" evidence="1">
    <location>
        <begin position="442"/>
        <end position="465"/>
    </location>
</feature>
<feature type="compositionally biased region" description="Low complexity" evidence="1">
    <location>
        <begin position="539"/>
        <end position="553"/>
    </location>
</feature>
<feature type="transmembrane region" description="Helical" evidence="2">
    <location>
        <begin position="967"/>
        <end position="990"/>
    </location>
</feature>
<reference evidence="3 4" key="1">
    <citation type="submission" date="2016-09" db="EMBL/GenBank/DDBJ databases">
        <title>Extensive genetic diversity and differential bi-allelic expression allows diatom success in the polar Southern Ocean.</title>
        <authorList>
            <consortium name="DOE Joint Genome Institute"/>
            <person name="Mock T."/>
            <person name="Otillar R.P."/>
            <person name="Strauss J."/>
            <person name="Dupont C."/>
            <person name="Frickenhaus S."/>
            <person name="Maumus F."/>
            <person name="Mcmullan M."/>
            <person name="Sanges R."/>
            <person name="Schmutz J."/>
            <person name="Toseland A."/>
            <person name="Valas R."/>
            <person name="Veluchamy A."/>
            <person name="Ward B.J."/>
            <person name="Allen A."/>
            <person name="Barry K."/>
            <person name="Falciatore A."/>
            <person name="Ferrante M."/>
            <person name="Fortunato A.E."/>
            <person name="Gloeckner G."/>
            <person name="Gruber A."/>
            <person name="Hipkin R."/>
            <person name="Janech M."/>
            <person name="Kroth P."/>
            <person name="Leese F."/>
            <person name="Lindquist E."/>
            <person name="Lyon B.R."/>
            <person name="Martin J."/>
            <person name="Mayer C."/>
            <person name="Parker M."/>
            <person name="Quesneville H."/>
            <person name="Raymond J."/>
            <person name="Uhlig C."/>
            <person name="Valentin K.U."/>
            <person name="Worden A.Z."/>
            <person name="Armbrust E.V."/>
            <person name="Bowler C."/>
            <person name="Green B."/>
            <person name="Moulton V."/>
            <person name="Van Oosterhout C."/>
            <person name="Grigoriev I."/>
        </authorList>
    </citation>
    <scope>NUCLEOTIDE SEQUENCE [LARGE SCALE GENOMIC DNA]</scope>
    <source>
        <strain evidence="3 4">CCMP1102</strain>
    </source>
</reference>
<feature type="compositionally biased region" description="Polar residues" evidence="1">
    <location>
        <begin position="159"/>
        <end position="180"/>
    </location>
</feature>
<feature type="compositionally biased region" description="Basic residues" evidence="1">
    <location>
        <begin position="860"/>
        <end position="873"/>
    </location>
</feature>
<feature type="region of interest" description="Disordered" evidence="1">
    <location>
        <begin position="321"/>
        <end position="349"/>
    </location>
</feature>
<feature type="region of interest" description="Disordered" evidence="1">
    <location>
        <begin position="422"/>
        <end position="619"/>
    </location>
</feature>
<evidence type="ECO:0000256" key="1">
    <source>
        <dbReference type="SAM" id="MobiDB-lite"/>
    </source>
</evidence>
<feature type="region of interest" description="Disordered" evidence="1">
    <location>
        <begin position="1439"/>
        <end position="1475"/>
    </location>
</feature>
<feature type="region of interest" description="Disordered" evidence="1">
    <location>
        <begin position="1"/>
        <end position="88"/>
    </location>
</feature>
<feature type="compositionally biased region" description="Polar residues" evidence="1">
    <location>
        <begin position="636"/>
        <end position="645"/>
    </location>
</feature>
<feature type="compositionally biased region" description="Low complexity" evidence="1">
    <location>
        <begin position="62"/>
        <end position="82"/>
    </location>
</feature>
<feature type="compositionally biased region" description="Low complexity" evidence="1">
    <location>
        <begin position="262"/>
        <end position="290"/>
    </location>
</feature>
<dbReference type="Gene3D" id="1.50.10.150">
    <property type="entry name" value="Voltage-dependent anion channel"/>
    <property type="match status" value="1"/>
</dbReference>
<feature type="compositionally biased region" description="Acidic residues" evidence="1">
    <location>
        <begin position="36"/>
        <end position="49"/>
    </location>
</feature>
<evidence type="ECO:0000313" key="4">
    <source>
        <dbReference type="Proteomes" id="UP000095751"/>
    </source>
</evidence>
<dbReference type="KEGG" id="fcy:FRACYDRAFT_234426"/>
<keyword evidence="2" id="KW-1133">Transmembrane helix</keyword>
<feature type="transmembrane region" description="Helical" evidence="2">
    <location>
        <begin position="1292"/>
        <end position="1312"/>
    </location>
</feature>
<accession>A0A1E7FSH5</accession>
<feature type="compositionally biased region" description="Low complexity" evidence="1">
    <location>
        <begin position="215"/>
        <end position="229"/>
    </location>
</feature>
<sequence length="1475" mass="164882">MSKESNHSRAIVETPPSAIITTTEAMNDVTTGRPENEDEHDDEVDDELDDNRSNNLSVRLTSSYFSESSASSAASPSDFSPSNKNVGSIGTAEIQEGLNTIESCTPQRKDSDDFSLSKIKPVHNFFGQMQSSPYDSEGSDGSLVFSPSSLVDDHKTATAPVTSSDTNDNNNKHGSTTPFSIPNRDRFNSVDSNGSVRYLRPTPQKSPANISDTKQNQNHNSVQQSQSQQPINPHLLPYHERRKLLQQREYQQQNQHLQYHNAMAQAQAQAHSQRSSQTQQHQQHQNQGHPPSHHPTQSYPVDPRMAAAYYQMYGIPPPGVYTPLPHPSTQQQSGNLPSVGYAFPQPPPPQPGAAYYHQQIPNAATAAAPHGMSHPQVHPPVHQFHHQIPASSFHQQQYAPPQVSGHMVHSSFPSPYLHGVPPQFAYIQPNPVPPLNNHHPDQQQQEQQSREQQQQQQPQQQQTPQHPRSGKQNIPNTNTNDTTTSRGNSDVVSATKKINPPRPPTATRNNDFHRDLGSSGSIPPPPPPPPPPQSLVLASSGGSSCHSGGSSYHSRADSYGSMSSLEGHGPISTNFSKDEDDDRPAQPSHQRPPTPKSNRPTIDTSITMTSPESQGQVIPQHERKNSFLDMLRLGWSPQSRDSPSGTARKKPNVNEFHRKNQEFLNRATAMHPFQKSSTVPMMLHRRIPSQDRPPASRGTHRRLHSISNDEWDEDKEEEDQRGTVAPKLQEPNRAFTSTTDDTSDSGTYIDEDRVSEDDDDDDDESDNDESDNVNEYSSLLPPSGISSNEKEGKDSNYDRKYRRGHQNYESTSGTRRNLHPNESTQVPSCSNDSSSASISKMSEAVTSAARWDNRTMNMTRKSRKKKYRHKNSKHLSNNDNTSSESSENSSDSSFDHRKWTKKRARMLEKERTKLIEQWKEEAKVEAELLRKREESNRWHHRLWNMIVGQLHNSGVKAFRCLTIVENFIGNLPLTIGAVALAVVTLGVVWFKFAEEYLNDCEPVHFHSSQCTFPEFPGCFYCETSSLAYRVAVGFHYTCTVISGLLAMLLVAKVLLATRVVMDEMSSPTTSSPAGLLCMTAVCVFAGRGIVGQIIVTAAAFIHLCLAIWFIYMALAYNIMPEPSWFPNTVGIGLSAVKTWLYYPMPGHLLMAISLSLNFFFFPISLIRVVVNKKISATVAWMQMSAPAVSLYALTIMAQPSFEEEEPDVTTFQRVHRMVYLPCMHVMCALSLLGMAGSLHSLYVRWPDFKRREFSPAHVAFCFPTLSHANSIQAYRGAVKSFSDIPSRSWRMFVLDAYWITVLVGGTVITVWYCSKFMYMLPEWTSPDLSDEEEPPAPYETLLFQQRMVTAGDSLAQTFVSPAILQANETGALILSRSAADGTLRYVRTRRVRALGFEPTMNWSEMQEEEDVLLDYVGKHPPKRRHRTLSVPGIDFNYGSSEPAFGTNNTGVYGSNSPSQRRRRSLSQGQPSIFSK</sequence>
<organism evidence="3 4">
    <name type="scientific">Fragilariopsis cylindrus CCMP1102</name>
    <dbReference type="NCBI Taxonomy" id="635003"/>
    <lineage>
        <taxon>Eukaryota</taxon>
        <taxon>Sar</taxon>
        <taxon>Stramenopiles</taxon>
        <taxon>Ochrophyta</taxon>
        <taxon>Bacillariophyta</taxon>
        <taxon>Bacillariophyceae</taxon>
        <taxon>Bacillariophycidae</taxon>
        <taxon>Bacillariales</taxon>
        <taxon>Bacillariaceae</taxon>
        <taxon>Fragilariopsis</taxon>
    </lineage>
</organism>
<feature type="compositionally biased region" description="Polar residues" evidence="1">
    <location>
        <begin position="19"/>
        <end position="30"/>
    </location>
</feature>
<feature type="transmembrane region" description="Helical" evidence="2">
    <location>
        <begin position="1034"/>
        <end position="1061"/>
    </location>
</feature>